<dbReference type="PANTHER" id="PTHR11685">
    <property type="entry name" value="RBR FAMILY RING FINGER AND IBR DOMAIN-CONTAINING"/>
    <property type="match status" value="1"/>
</dbReference>
<dbReference type="InterPro" id="IPR017907">
    <property type="entry name" value="Znf_RING_CS"/>
</dbReference>
<dbReference type="Gene3D" id="2.20.25.20">
    <property type="match status" value="1"/>
</dbReference>
<keyword evidence="5" id="KW-0479">Metal-binding</keyword>
<dbReference type="GO" id="GO:0061630">
    <property type="term" value="F:ubiquitin protein ligase activity"/>
    <property type="evidence" value="ECO:0007669"/>
    <property type="project" value="UniProtKB-EC"/>
</dbReference>
<dbReference type="InterPro" id="IPR047548">
    <property type="entry name" value="Rcat_RBR_RNF14"/>
</dbReference>
<dbReference type="OMA" id="PRSWCQG"/>
<comment type="catalytic activity">
    <reaction evidence="1">
        <text>[E2 ubiquitin-conjugating enzyme]-S-ubiquitinyl-L-cysteine + [acceptor protein]-L-lysine = [E2 ubiquitin-conjugating enzyme]-L-cysteine + [acceptor protein]-N(6)-ubiquitinyl-L-lysine.</text>
        <dbReference type="EC" id="2.3.2.31"/>
    </reaction>
</comment>
<dbReference type="SUPFAM" id="SSF54495">
    <property type="entry name" value="UBC-like"/>
    <property type="match status" value="1"/>
</dbReference>
<dbReference type="STRING" id="698492.A0A0E9NFQ9"/>
<dbReference type="PROSITE" id="PS50089">
    <property type="entry name" value="ZF_RING_2"/>
    <property type="match status" value="1"/>
</dbReference>
<keyword evidence="9" id="KW-0862">Zinc</keyword>
<evidence type="ECO:0000259" key="12">
    <source>
        <dbReference type="PROSITE" id="PS50089"/>
    </source>
</evidence>
<dbReference type="InterPro" id="IPR013083">
    <property type="entry name" value="Znf_RING/FYVE/PHD"/>
</dbReference>
<evidence type="ECO:0000256" key="10">
    <source>
        <dbReference type="ARBA" id="ARBA00044508"/>
    </source>
</evidence>
<feature type="domain" description="RWD" evidence="13">
    <location>
        <begin position="11"/>
        <end position="131"/>
    </location>
</feature>
<dbReference type="Gene3D" id="1.20.120.1750">
    <property type="match status" value="1"/>
</dbReference>
<dbReference type="SMART" id="SM00647">
    <property type="entry name" value="IBR"/>
    <property type="match status" value="2"/>
</dbReference>
<dbReference type="GO" id="GO:0016567">
    <property type="term" value="P:protein ubiquitination"/>
    <property type="evidence" value="ECO:0007669"/>
    <property type="project" value="InterPro"/>
</dbReference>
<dbReference type="CDD" id="cd23820">
    <property type="entry name" value="RWD_RNF14"/>
    <property type="match status" value="1"/>
</dbReference>
<evidence type="ECO:0000256" key="7">
    <source>
        <dbReference type="ARBA" id="ARBA00022771"/>
    </source>
</evidence>
<evidence type="ECO:0000259" key="13">
    <source>
        <dbReference type="PROSITE" id="PS50908"/>
    </source>
</evidence>
<evidence type="ECO:0000256" key="6">
    <source>
        <dbReference type="ARBA" id="ARBA00022737"/>
    </source>
</evidence>
<dbReference type="EC" id="2.3.2.31" evidence="3"/>
<feature type="domain" description="RING-type" evidence="14">
    <location>
        <begin position="173"/>
        <end position="446"/>
    </location>
</feature>
<dbReference type="CDD" id="cd20354">
    <property type="entry name" value="Rcat_RBR_RNF14"/>
    <property type="match status" value="1"/>
</dbReference>
<dbReference type="SMART" id="SM00591">
    <property type="entry name" value="RWD"/>
    <property type="match status" value="1"/>
</dbReference>
<keyword evidence="7 11" id="KW-0863">Zinc-finger</keyword>
<proteinExistence type="inferred from homology"/>
<evidence type="ECO:0000256" key="4">
    <source>
        <dbReference type="ARBA" id="ARBA00022679"/>
    </source>
</evidence>
<gene>
    <name evidence="15" type="ORF">G7K_2844-t1</name>
</gene>
<keyword evidence="16" id="KW-1185">Reference proteome</keyword>
<dbReference type="PROSITE" id="PS51873">
    <property type="entry name" value="TRIAD"/>
    <property type="match status" value="1"/>
</dbReference>
<evidence type="ECO:0000256" key="3">
    <source>
        <dbReference type="ARBA" id="ARBA00012251"/>
    </source>
</evidence>
<dbReference type="GO" id="GO:0008270">
    <property type="term" value="F:zinc ion binding"/>
    <property type="evidence" value="ECO:0007669"/>
    <property type="project" value="UniProtKB-KW"/>
</dbReference>
<evidence type="ECO:0000256" key="9">
    <source>
        <dbReference type="ARBA" id="ARBA00022833"/>
    </source>
</evidence>
<evidence type="ECO:0000259" key="14">
    <source>
        <dbReference type="PROSITE" id="PS51873"/>
    </source>
</evidence>
<comment type="caution">
    <text evidence="15">The sequence shown here is derived from an EMBL/GenBank/DDBJ whole genome shotgun (WGS) entry which is preliminary data.</text>
</comment>
<dbReference type="AlphaFoldDB" id="A0A0E9NFQ9"/>
<evidence type="ECO:0000256" key="11">
    <source>
        <dbReference type="PROSITE-ProRule" id="PRU00175"/>
    </source>
</evidence>
<dbReference type="InterPro" id="IPR031127">
    <property type="entry name" value="E3_UB_ligase_RBR"/>
</dbReference>
<dbReference type="SUPFAM" id="SSF57850">
    <property type="entry name" value="RING/U-box"/>
    <property type="match status" value="3"/>
</dbReference>
<dbReference type="InterPro" id="IPR001841">
    <property type="entry name" value="Znf_RING"/>
</dbReference>
<name>A0A0E9NFQ9_SAICN</name>
<dbReference type="Pfam" id="PF01485">
    <property type="entry name" value="IBR"/>
    <property type="match status" value="1"/>
</dbReference>
<evidence type="ECO:0000313" key="16">
    <source>
        <dbReference type="Proteomes" id="UP000033140"/>
    </source>
</evidence>
<dbReference type="FunFam" id="3.30.40.10:FF:000416">
    <property type="entry name" value="RBR-type E3 ubiquitin transferase"/>
    <property type="match status" value="1"/>
</dbReference>
<protein>
    <recommendedName>
        <fullName evidence="3">RBR-type E3 ubiquitin transferase</fullName>
        <ecNumber evidence="3">2.3.2.31</ecNumber>
    </recommendedName>
</protein>
<feature type="domain" description="RING-type" evidence="12">
    <location>
        <begin position="177"/>
        <end position="225"/>
    </location>
</feature>
<dbReference type="InterPro" id="IPR006575">
    <property type="entry name" value="RWD_dom"/>
</dbReference>
<reference evidence="15 16" key="1">
    <citation type="journal article" date="2011" name="J. Gen. Appl. Microbiol.">
        <title>Draft genome sequencing of the enigmatic yeast Saitoella complicata.</title>
        <authorList>
            <person name="Nishida H."/>
            <person name="Hamamoto M."/>
            <person name="Sugiyama J."/>
        </authorList>
    </citation>
    <scope>NUCLEOTIDE SEQUENCE [LARGE SCALE GENOMIC DNA]</scope>
    <source>
        <strain evidence="15 16">NRRL Y-17804</strain>
    </source>
</reference>
<keyword evidence="6" id="KW-0677">Repeat</keyword>
<dbReference type="PROSITE" id="PS00518">
    <property type="entry name" value="ZF_RING_1"/>
    <property type="match status" value="1"/>
</dbReference>
<dbReference type="Gene3D" id="3.10.110.10">
    <property type="entry name" value="Ubiquitin Conjugating Enzyme"/>
    <property type="match status" value="1"/>
</dbReference>
<organism evidence="15 16">
    <name type="scientific">Saitoella complicata (strain BCRC 22490 / CBS 7301 / JCM 7358 / NBRC 10748 / NRRL Y-17804)</name>
    <dbReference type="NCBI Taxonomy" id="698492"/>
    <lineage>
        <taxon>Eukaryota</taxon>
        <taxon>Fungi</taxon>
        <taxon>Dikarya</taxon>
        <taxon>Ascomycota</taxon>
        <taxon>Taphrinomycotina</taxon>
        <taxon>Taphrinomycotina incertae sedis</taxon>
        <taxon>Saitoella</taxon>
    </lineage>
</organism>
<dbReference type="PROSITE" id="PS50908">
    <property type="entry name" value="RWD"/>
    <property type="match status" value="1"/>
</dbReference>
<dbReference type="InterPro" id="IPR002867">
    <property type="entry name" value="IBR_dom"/>
</dbReference>
<dbReference type="Proteomes" id="UP000033140">
    <property type="component" value="Unassembled WGS sequence"/>
</dbReference>
<accession>A0A0E9NFQ9</accession>
<reference evidence="15 16" key="2">
    <citation type="journal article" date="2014" name="J. Gen. Appl. Microbiol.">
        <title>The early diverging ascomycetous budding yeast Saitoella complicata has three histone deacetylases belonging to the Clr6, Hos2, and Rpd3 lineages.</title>
        <authorList>
            <person name="Nishida H."/>
            <person name="Matsumoto T."/>
            <person name="Kondo S."/>
            <person name="Hamamoto M."/>
            <person name="Yoshikawa H."/>
        </authorList>
    </citation>
    <scope>NUCLEOTIDE SEQUENCE [LARGE SCALE GENOMIC DNA]</scope>
    <source>
        <strain evidence="15 16">NRRL Y-17804</strain>
    </source>
</reference>
<sequence>MTIEDDHSRSQELEALAAIYADELNLSPGKYAGSITIPIEPASPVTVTFTSPKSDEPEMLTVSHLPPMVMRFVLPEGYPEDVPPVVKLECRWLATADVDRVQLGLVRLWDETRDQSIYTYAEHVRDSGSTLFSSPSATPSHALSLTFGPSQYQLRDTFLSYDSSATAKSFNNTSFACSICLTNHKGSACQRLSACGHVFCKACLEDYYGVCIEEGMVSQVRCVDCLSSIKKGCAPSTTAKSEWEYLQDYSVPPSELVGVLSPEKIQRYKDMAKKHHFDADPTTIYCPRPSCNTPLPPSKDSEGMIDKLGVCPSCGYTFCTLCRETYHGPVEACKYNPANTASGGLVQDYLSADPTAQKLMERRYGQRVLHRLVALYEDEQLALRWLRDNSTPCPTCAVPVEKSMGCNHMICGRCGTHFCFLCGAYLVSRNPYGHYNVVGQGCYGRLFEGLTEEDERRLNEGAMVVVEE</sequence>
<dbReference type="EMBL" id="BACD03000016">
    <property type="protein sequence ID" value="GAO48674.1"/>
    <property type="molecule type" value="Genomic_DNA"/>
</dbReference>
<reference evidence="15 16" key="3">
    <citation type="journal article" date="2015" name="Genome Announc.">
        <title>Draft Genome Sequence of the Archiascomycetous Yeast Saitoella complicata.</title>
        <authorList>
            <person name="Yamauchi K."/>
            <person name="Kondo S."/>
            <person name="Hamamoto M."/>
            <person name="Takahashi Y."/>
            <person name="Ogura Y."/>
            <person name="Hayashi T."/>
            <person name="Nishida H."/>
        </authorList>
    </citation>
    <scope>NUCLEOTIDE SEQUENCE [LARGE SCALE GENOMIC DNA]</scope>
    <source>
        <strain evidence="15 16">NRRL Y-17804</strain>
    </source>
</reference>
<dbReference type="Gene3D" id="3.30.40.10">
    <property type="entry name" value="Zinc/RING finger domain, C3HC4 (zinc finger)"/>
    <property type="match status" value="1"/>
</dbReference>
<comment type="similarity">
    <text evidence="10">Belongs to the RBR family. RNF14 subfamily.</text>
</comment>
<keyword evidence="4" id="KW-0808">Transferase</keyword>
<dbReference type="InterPro" id="IPR016135">
    <property type="entry name" value="UBQ-conjugating_enzyme/RWD"/>
</dbReference>
<evidence type="ECO:0000256" key="1">
    <source>
        <dbReference type="ARBA" id="ARBA00001798"/>
    </source>
</evidence>
<evidence type="ECO:0000256" key="8">
    <source>
        <dbReference type="ARBA" id="ARBA00022786"/>
    </source>
</evidence>
<dbReference type="Pfam" id="PF22191">
    <property type="entry name" value="IBR_1"/>
    <property type="match status" value="1"/>
</dbReference>
<dbReference type="CDD" id="cd20341">
    <property type="entry name" value="BRcat_RBR_RNF14"/>
    <property type="match status" value="1"/>
</dbReference>
<evidence type="ECO:0000313" key="15">
    <source>
        <dbReference type="EMBL" id="GAO48674.1"/>
    </source>
</evidence>
<dbReference type="Pfam" id="PF05773">
    <property type="entry name" value="RWD"/>
    <property type="match status" value="1"/>
</dbReference>
<comment type="pathway">
    <text evidence="2">Protein modification; protein ubiquitination.</text>
</comment>
<evidence type="ECO:0000256" key="5">
    <source>
        <dbReference type="ARBA" id="ARBA00022723"/>
    </source>
</evidence>
<evidence type="ECO:0000256" key="2">
    <source>
        <dbReference type="ARBA" id="ARBA00004906"/>
    </source>
</evidence>
<dbReference type="InterPro" id="IPR044066">
    <property type="entry name" value="TRIAD_supradom"/>
</dbReference>
<keyword evidence="8" id="KW-0833">Ubl conjugation pathway</keyword>